<dbReference type="GeneID" id="96777365"/>
<evidence type="ECO:0000256" key="3">
    <source>
        <dbReference type="ARBA" id="ARBA00011245"/>
    </source>
</evidence>
<dbReference type="GO" id="GO:0006284">
    <property type="term" value="P:base-excision repair"/>
    <property type="evidence" value="ECO:0007669"/>
    <property type="project" value="InterPro"/>
</dbReference>
<evidence type="ECO:0000256" key="1">
    <source>
        <dbReference type="ARBA" id="ARBA00001668"/>
    </source>
</evidence>
<keyword evidence="8 15" id="KW-0862">Zinc</keyword>
<evidence type="ECO:0000256" key="13">
    <source>
        <dbReference type="ARBA" id="ARBA00023295"/>
    </source>
</evidence>
<comment type="cofactor">
    <cofactor evidence="15">
        <name>Zn(2+)</name>
        <dbReference type="ChEBI" id="CHEBI:29105"/>
    </cofactor>
    <text evidence="15">Binds 1 zinc ion per subunit.</text>
</comment>
<dbReference type="EMBL" id="VUNR01000001">
    <property type="protein sequence ID" value="MSU07459.1"/>
    <property type="molecule type" value="Genomic_DNA"/>
</dbReference>
<dbReference type="Gene3D" id="1.10.8.50">
    <property type="match status" value="1"/>
</dbReference>
<dbReference type="GO" id="GO:0003684">
    <property type="term" value="F:damaged DNA binding"/>
    <property type="evidence" value="ECO:0007669"/>
    <property type="project" value="InterPro"/>
</dbReference>
<reference evidence="18 19" key="1">
    <citation type="submission" date="2019-08" db="EMBL/GenBank/DDBJ databases">
        <title>In-depth cultivation of the pig gut microbiome towards novel bacterial diversity and tailored functional studies.</title>
        <authorList>
            <person name="Wylensek D."/>
            <person name="Hitch T.C.A."/>
            <person name="Clavel T."/>
        </authorList>
    </citation>
    <scope>NUCLEOTIDE SEQUENCE [LARGE SCALE GENOMIC DNA]</scope>
    <source>
        <strain evidence="18 19">WCA-693-APC-5D-A</strain>
    </source>
</reference>
<keyword evidence="6 15" id="KW-0863">Zinc-finger</keyword>
<dbReference type="PROSITE" id="PS51068">
    <property type="entry name" value="FPG_CAT"/>
    <property type="match status" value="1"/>
</dbReference>
<dbReference type="InterPro" id="IPR015887">
    <property type="entry name" value="DNA_glyclase_Znf_dom_DNA_BS"/>
</dbReference>
<accession>A0A6I2UCF0</accession>
<comment type="catalytic activity">
    <reaction evidence="14 15">
        <text>2'-deoxyribonucleotide-(2'-deoxyribose 5'-phosphate)-2'-deoxyribonucleotide-DNA = a 3'-end 2'-deoxyribonucleotide-(2,3-dehydro-2,3-deoxyribose 5'-phosphate)-DNA + a 5'-end 5'-phospho-2'-deoxyribonucleoside-DNA + H(+)</text>
        <dbReference type="Rhea" id="RHEA:66592"/>
        <dbReference type="Rhea" id="RHEA-COMP:13180"/>
        <dbReference type="Rhea" id="RHEA-COMP:16897"/>
        <dbReference type="Rhea" id="RHEA-COMP:17067"/>
        <dbReference type="ChEBI" id="CHEBI:15378"/>
        <dbReference type="ChEBI" id="CHEBI:136412"/>
        <dbReference type="ChEBI" id="CHEBI:157695"/>
        <dbReference type="ChEBI" id="CHEBI:167181"/>
        <dbReference type="EC" id="4.2.99.18"/>
    </reaction>
</comment>
<keyword evidence="13 15" id="KW-0326">Glycosidase</keyword>
<dbReference type="InterPro" id="IPR010663">
    <property type="entry name" value="Znf_FPG/IleRS"/>
</dbReference>
<dbReference type="InterPro" id="IPR012319">
    <property type="entry name" value="FPG_cat"/>
</dbReference>
<evidence type="ECO:0000313" key="19">
    <source>
        <dbReference type="Proteomes" id="UP000433181"/>
    </source>
</evidence>
<dbReference type="NCBIfam" id="TIGR00577">
    <property type="entry name" value="fpg"/>
    <property type="match status" value="1"/>
</dbReference>
<dbReference type="GO" id="GO:0008270">
    <property type="term" value="F:zinc ion binding"/>
    <property type="evidence" value="ECO:0007669"/>
    <property type="project" value="UniProtKB-UniRule"/>
</dbReference>
<comment type="subunit">
    <text evidence="3 15">Monomer.</text>
</comment>
<dbReference type="RefSeq" id="WP_154405017.1">
    <property type="nucleotide sequence ID" value="NZ_JAQXJM010000095.1"/>
</dbReference>
<evidence type="ECO:0000313" key="18">
    <source>
        <dbReference type="EMBL" id="MSU07459.1"/>
    </source>
</evidence>
<dbReference type="GO" id="GO:0003690">
    <property type="term" value="F:double-stranded DNA binding"/>
    <property type="evidence" value="ECO:0007669"/>
    <property type="project" value="UniProtKB-ARBA"/>
</dbReference>
<evidence type="ECO:0000256" key="2">
    <source>
        <dbReference type="ARBA" id="ARBA00009409"/>
    </source>
</evidence>
<keyword evidence="11 15" id="KW-0456">Lyase</keyword>
<dbReference type="InterPro" id="IPR035937">
    <property type="entry name" value="FPG_N"/>
</dbReference>
<evidence type="ECO:0000256" key="8">
    <source>
        <dbReference type="ARBA" id="ARBA00022833"/>
    </source>
</evidence>
<dbReference type="PANTHER" id="PTHR22993">
    <property type="entry name" value="FORMAMIDOPYRIMIDINE-DNA GLYCOSYLASE"/>
    <property type="match status" value="1"/>
</dbReference>
<evidence type="ECO:0000256" key="6">
    <source>
        <dbReference type="ARBA" id="ARBA00022771"/>
    </source>
</evidence>
<dbReference type="NCBIfam" id="NF002211">
    <property type="entry name" value="PRK01103.1"/>
    <property type="match status" value="1"/>
</dbReference>
<sequence>MPEMPEIETIRRSLEPHIRGRKIENVEVLLARQIKWPEPEAFVARILQEDIVGLERIGKYLLLQLSNQVSLIFHLRMTGQLVYVAAGAADASHHNRVIIYLDDGARLVFSDTRTFGTLYAMHQDELWRIRGMAEMGPEPLSEKFTAEYLAAAAAGRKTRIKSFLLDQSKVGGLGNIYVDEALFLAGVHPMRLAGSLTGDEIQRLHEAVNRVIADGIADGGTTFRDYRDGNGGKGSHQDNLFVYGRDGEACKRCGTLIAKTKVGGRGTRFCPSCQKI</sequence>
<dbReference type="PROSITE" id="PS01242">
    <property type="entry name" value="ZF_FPG_1"/>
    <property type="match status" value="1"/>
</dbReference>
<dbReference type="PROSITE" id="PS51066">
    <property type="entry name" value="ZF_FPG_2"/>
    <property type="match status" value="1"/>
</dbReference>
<name>A0A6I2UCF0_9FIRM</name>
<keyword evidence="12 15" id="KW-0511">Multifunctional enzyme</keyword>
<proteinExistence type="inferred from homology"/>
<feature type="binding site" evidence="15">
    <location>
        <position position="94"/>
    </location>
    <ligand>
        <name>DNA</name>
        <dbReference type="ChEBI" id="CHEBI:16991"/>
    </ligand>
</feature>
<protein>
    <recommendedName>
        <fullName evidence="15">Formamidopyrimidine-DNA glycosylase</fullName>
        <shortName evidence="15">Fapy-DNA glycosylase</shortName>
        <ecNumber evidence="15">3.2.2.23</ecNumber>
    </recommendedName>
    <alternativeName>
        <fullName evidence="15">DNA-(apurinic or apyrimidinic site) lyase MutM</fullName>
        <shortName evidence="15">AP lyase MutM</shortName>
        <ecNumber evidence="15">4.2.99.18</ecNumber>
    </alternativeName>
</protein>
<dbReference type="SUPFAM" id="SSF46946">
    <property type="entry name" value="S13-like H2TH domain"/>
    <property type="match status" value="1"/>
</dbReference>
<dbReference type="SMART" id="SM00898">
    <property type="entry name" value="Fapy_DNA_glyco"/>
    <property type="match status" value="1"/>
</dbReference>
<dbReference type="InterPro" id="IPR020629">
    <property type="entry name" value="FPG_Glyclase"/>
</dbReference>
<feature type="active site" description="Schiff-base intermediate with DNA" evidence="15">
    <location>
        <position position="2"/>
    </location>
</feature>
<dbReference type="Proteomes" id="UP000433181">
    <property type="component" value="Unassembled WGS sequence"/>
</dbReference>
<dbReference type="EC" id="3.2.2.23" evidence="15"/>
<keyword evidence="9 15" id="KW-0238">DNA-binding</keyword>
<feature type="domain" description="FPG-type" evidence="16">
    <location>
        <begin position="241"/>
        <end position="275"/>
    </location>
</feature>
<dbReference type="InterPro" id="IPR010979">
    <property type="entry name" value="Ribosomal_uS13-like_H2TH"/>
</dbReference>
<dbReference type="CDD" id="cd08966">
    <property type="entry name" value="EcFpg-like_N"/>
    <property type="match status" value="1"/>
</dbReference>
<evidence type="ECO:0000256" key="12">
    <source>
        <dbReference type="ARBA" id="ARBA00023268"/>
    </source>
</evidence>
<feature type="active site" description="Proton donor; for delta-elimination activity" evidence="15">
    <location>
        <position position="265"/>
    </location>
</feature>
<organism evidence="18 19">
    <name type="scientific">Anaerovibrio slackiae</name>
    <dbReference type="NCBI Taxonomy" id="2652309"/>
    <lineage>
        <taxon>Bacteria</taxon>
        <taxon>Bacillati</taxon>
        <taxon>Bacillota</taxon>
        <taxon>Negativicutes</taxon>
        <taxon>Selenomonadales</taxon>
        <taxon>Selenomonadaceae</taxon>
        <taxon>Anaerovibrio</taxon>
    </lineage>
</organism>
<dbReference type="AlphaFoldDB" id="A0A6I2UCF0"/>
<evidence type="ECO:0000256" key="14">
    <source>
        <dbReference type="ARBA" id="ARBA00044632"/>
    </source>
</evidence>
<keyword evidence="4 15" id="KW-0479">Metal-binding</keyword>
<dbReference type="GO" id="GO:0034039">
    <property type="term" value="F:8-oxo-7,8-dihydroguanine DNA N-glycosylase activity"/>
    <property type="evidence" value="ECO:0007669"/>
    <property type="project" value="TreeGrafter"/>
</dbReference>
<comment type="similarity">
    <text evidence="2 15">Belongs to the FPG family.</text>
</comment>
<evidence type="ECO:0000256" key="15">
    <source>
        <dbReference type="HAMAP-Rule" id="MF_00103"/>
    </source>
</evidence>
<dbReference type="FunFam" id="1.10.8.50:FF:000003">
    <property type="entry name" value="Formamidopyrimidine-DNA glycosylase"/>
    <property type="match status" value="1"/>
</dbReference>
<dbReference type="Pfam" id="PF01149">
    <property type="entry name" value="Fapy_DNA_glyco"/>
    <property type="match status" value="1"/>
</dbReference>
<comment type="caution">
    <text evidence="18">The sequence shown here is derived from an EMBL/GenBank/DDBJ whole genome shotgun (WGS) entry which is preliminary data.</text>
</comment>
<evidence type="ECO:0000256" key="11">
    <source>
        <dbReference type="ARBA" id="ARBA00023239"/>
    </source>
</evidence>
<evidence type="ECO:0000256" key="10">
    <source>
        <dbReference type="ARBA" id="ARBA00023204"/>
    </source>
</evidence>
<dbReference type="SUPFAM" id="SSF57716">
    <property type="entry name" value="Glucocorticoid receptor-like (DNA-binding domain)"/>
    <property type="match status" value="1"/>
</dbReference>
<feature type="active site" description="Proton donor; for beta-elimination activity" evidence="15">
    <location>
        <position position="59"/>
    </location>
</feature>
<comment type="function">
    <text evidence="15">Involved in base excision repair of DNA damaged by oxidation or by mutagenic agents. Acts as DNA glycosylase that recognizes and removes damaged bases. Has a preference for oxidized purines, such as 7,8-dihydro-8-oxoguanine (8-oxoG). Has AP (apurinic/apyrimidinic) lyase activity and introduces nicks in the DNA strand. Cleaves the DNA backbone by beta-delta elimination to generate a single-strand break at the site of the removed base with both 3'- and 5'-phosphates.</text>
</comment>
<dbReference type="HAMAP" id="MF_00103">
    <property type="entry name" value="Fapy_DNA_glycosyl"/>
    <property type="match status" value="1"/>
</dbReference>
<feature type="binding site" evidence="15">
    <location>
        <position position="113"/>
    </location>
    <ligand>
        <name>DNA</name>
        <dbReference type="ChEBI" id="CHEBI:16991"/>
    </ligand>
</feature>
<keyword evidence="19" id="KW-1185">Reference proteome</keyword>
<comment type="catalytic activity">
    <reaction evidence="1 15">
        <text>Hydrolysis of DNA containing ring-opened 7-methylguanine residues, releasing 2,6-diamino-4-hydroxy-5-(N-methyl)formamidopyrimidine.</text>
        <dbReference type="EC" id="3.2.2.23"/>
    </reaction>
</comment>
<evidence type="ECO:0000256" key="7">
    <source>
        <dbReference type="ARBA" id="ARBA00022801"/>
    </source>
</evidence>
<dbReference type="Pfam" id="PF06827">
    <property type="entry name" value="zf-FPG_IleRS"/>
    <property type="match status" value="1"/>
</dbReference>
<dbReference type="Pfam" id="PF06831">
    <property type="entry name" value="H2TH"/>
    <property type="match status" value="1"/>
</dbReference>
<feature type="domain" description="Formamidopyrimidine-DNA glycosylase catalytic" evidence="17">
    <location>
        <begin position="2"/>
        <end position="116"/>
    </location>
</feature>
<feature type="binding site" evidence="15">
    <location>
        <position position="156"/>
    </location>
    <ligand>
        <name>DNA</name>
        <dbReference type="ChEBI" id="CHEBI:16991"/>
    </ligand>
</feature>
<keyword evidence="5 15" id="KW-0227">DNA damage</keyword>
<dbReference type="EC" id="4.2.99.18" evidence="15"/>
<dbReference type="GO" id="GO:0140078">
    <property type="term" value="F:class I DNA-(apurinic or apyrimidinic site) endonuclease activity"/>
    <property type="evidence" value="ECO:0007669"/>
    <property type="project" value="UniProtKB-EC"/>
</dbReference>
<dbReference type="Gene3D" id="3.20.190.10">
    <property type="entry name" value="MutM-like, N-terminal"/>
    <property type="match status" value="1"/>
</dbReference>
<gene>
    <name evidence="15 18" type="primary">mutM</name>
    <name evidence="15" type="synonym">fpg</name>
    <name evidence="18" type="ORF">FYJ84_00375</name>
</gene>
<evidence type="ECO:0000259" key="16">
    <source>
        <dbReference type="PROSITE" id="PS51066"/>
    </source>
</evidence>
<dbReference type="SMART" id="SM01232">
    <property type="entry name" value="H2TH"/>
    <property type="match status" value="1"/>
</dbReference>
<keyword evidence="10 15" id="KW-0234">DNA repair</keyword>
<feature type="active site" description="Proton donor" evidence="15">
    <location>
        <position position="3"/>
    </location>
</feature>
<evidence type="ECO:0000256" key="9">
    <source>
        <dbReference type="ARBA" id="ARBA00023125"/>
    </source>
</evidence>
<dbReference type="PANTHER" id="PTHR22993:SF9">
    <property type="entry name" value="FORMAMIDOPYRIMIDINE-DNA GLYCOSYLASE"/>
    <property type="match status" value="1"/>
</dbReference>
<evidence type="ECO:0000256" key="5">
    <source>
        <dbReference type="ARBA" id="ARBA00022763"/>
    </source>
</evidence>
<dbReference type="InterPro" id="IPR015886">
    <property type="entry name" value="H2TH_FPG"/>
</dbReference>
<evidence type="ECO:0000259" key="17">
    <source>
        <dbReference type="PROSITE" id="PS51068"/>
    </source>
</evidence>
<evidence type="ECO:0000256" key="4">
    <source>
        <dbReference type="ARBA" id="ARBA00022723"/>
    </source>
</evidence>
<dbReference type="SUPFAM" id="SSF81624">
    <property type="entry name" value="N-terminal domain of MutM-like DNA repair proteins"/>
    <property type="match status" value="1"/>
</dbReference>
<keyword evidence="7 15" id="KW-0378">Hydrolase</keyword>
<dbReference type="InterPro" id="IPR000214">
    <property type="entry name" value="Znf_DNA_glyclase/AP_lyase"/>
</dbReference>